<dbReference type="Pfam" id="PF02536">
    <property type="entry name" value="mTERF"/>
    <property type="match status" value="2"/>
</dbReference>
<dbReference type="Proteomes" id="UP001652660">
    <property type="component" value="Chromosome 10c"/>
</dbReference>
<evidence type="ECO:0000313" key="4">
    <source>
        <dbReference type="Proteomes" id="UP001652660"/>
    </source>
</evidence>
<dbReference type="OrthoDB" id="637682at2759"/>
<dbReference type="SMART" id="SM00733">
    <property type="entry name" value="Mterf"/>
    <property type="match status" value="6"/>
</dbReference>
<dbReference type="RefSeq" id="XP_027094246.1">
    <property type="nucleotide sequence ID" value="XM_027238445.1"/>
</dbReference>
<dbReference type="Gene3D" id="1.25.70.10">
    <property type="entry name" value="Transcription termination factor 3, mitochondrial"/>
    <property type="match status" value="2"/>
</dbReference>
<keyword evidence="4" id="KW-1185">Reference proteome</keyword>
<sequence length="395" mass="45196">MFARVSSKLHVHGRGSPFFFKSLLDYCSTPAALVAAPQTKKITPTTGSFLEECLINSLGFSKQEAISALSKLIRLNAIKKDPNLVINFLFNLGLTKTDIKKVISKSPQLLLSSVEKTLKPKISYLQTLGLSGYELVKLVVRYHRIFFRGLDNHLVPRIECLRKLLGDDEKVVLALRKIVFVPSNNAVERMEQNVAVLQNNGFSNDFIAKFVLKSPTLFIAKSEKLQEVLHRLEHDWGIPRDTNMFAQGIDVLCSGSKSKIDMKFEILRSYGWSNSEIIRMVRSLPRVLDTSHSKMRKILDYFMKEVGFSADYLASRRSVFTFSLEGRVKPRHEVLKILNDKKLSKAGLVNILSLSELQFQNRCLLPYKDILPDMYESYLKKHICQITTCYLKWIW</sequence>
<dbReference type="RefSeq" id="XP_071925507.1">
    <property type="nucleotide sequence ID" value="XM_072069406.1"/>
</dbReference>
<evidence type="ECO:0000256" key="3">
    <source>
        <dbReference type="ARBA" id="ARBA00022946"/>
    </source>
</evidence>
<dbReference type="PANTHER" id="PTHR13068:SF231">
    <property type="entry name" value="TRANSCRIPTION TERMINATION FACTOR MTERF2, CHLOROPLASTIC-LIKE"/>
    <property type="match status" value="1"/>
</dbReference>
<dbReference type="GO" id="GO:0003676">
    <property type="term" value="F:nucleic acid binding"/>
    <property type="evidence" value="ECO:0007669"/>
    <property type="project" value="InterPro"/>
</dbReference>
<evidence type="ECO:0000313" key="6">
    <source>
        <dbReference type="RefSeq" id="XP_027094250.1"/>
    </source>
</evidence>
<dbReference type="AlphaFoldDB" id="A0A6P6UU86"/>
<dbReference type="GO" id="GO:0006353">
    <property type="term" value="P:DNA-templated transcription termination"/>
    <property type="evidence" value="ECO:0007669"/>
    <property type="project" value="UniProtKB-KW"/>
</dbReference>
<evidence type="ECO:0000313" key="5">
    <source>
        <dbReference type="RefSeq" id="XP_027094246.1"/>
    </source>
</evidence>
<dbReference type="RefSeq" id="XP_071925508.1">
    <property type="nucleotide sequence ID" value="XM_072069407.1"/>
</dbReference>
<evidence type="ECO:0000313" key="9">
    <source>
        <dbReference type="RefSeq" id="XP_071925509.1"/>
    </source>
</evidence>
<gene>
    <name evidence="5 6 7 8 9" type="primary">LOC113714548</name>
</gene>
<organism evidence="4 6">
    <name type="scientific">Coffea arabica</name>
    <name type="common">Arabian coffee</name>
    <dbReference type="NCBI Taxonomy" id="13443"/>
    <lineage>
        <taxon>Eukaryota</taxon>
        <taxon>Viridiplantae</taxon>
        <taxon>Streptophyta</taxon>
        <taxon>Embryophyta</taxon>
        <taxon>Tracheophyta</taxon>
        <taxon>Spermatophyta</taxon>
        <taxon>Magnoliopsida</taxon>
        <taxon>eudicotyledons</taxon>
        <taxon>Gunneridae</taxon>
        <taxon>Pentapetalae</taxon>
        <taxon>asterids</taxon>
        <taxon>lamiids</taxon>
        <taxon>Gentianales</taxon>
        <taxon>Rubiaceae</taxon>
        <taxon>Ixoroideae</taxon>
        <taxon>Gardenieae complex</taxon>
        <taxon>Bertiereae - Coffeeae clade</taxon>
        <taxon>Coffeeae</taxon>
        <taxon>Coffea</taxon>
    </lineage>
</organism>
<accession>A0A6P6UU86</accession>
<keyword evidence="3" id="KW-0809">Transit peptide</keyword>
<evidence type="ECO:0000313" key="7">
    <source>
        <dbReference type="RefSeq" id="XP_071925507.1"/>
    </source>
</evidence>
<evidence type="ECO:0000313" key="8">
    <source>
        <dbReference type="RefSeq" id="XP_071925508.1"/>
    </source>
</evidence>
<protein>
    <submittedName>
        <fullName evidence="5 6">Transcription termination factor MTERF4, chloroplastic-like isoform X1</fullName>
    </submittedName>
    <submittedName>
        <fullName evidence="7 8">Uncharacterized protein isoform X1</fullName>
    </submittedName>
</protein>
<dbReference type="GeneID" id="113714548"/>
<dbReference type="RefSeq" id="XP_027094250.1">
    <property type="nucleotide sequence ID" value="XM_027238449.1"/>
</dbReference>
<reference evidence="4" key="1">
    <citation type="journal article" date="2025" name="Foods">
        <title>Unveiling the Microbial Signatures of Arabica Coffee Cherries: Insights into Ripeness Specific Diversity, Functional Traits, and Implications for Quality and Safety.</title>
        <authorList>
            <consortium name="RefSeq"/>
            <person name="Tenea G.N."/>
            <person name="Cifuentes V."/>
            <person name="Reyes P."/>
            <person name="Cevallos-Vallejos M."/>
        </authorList>
    </citation>
    <scope>NUCLEOTIDE SEQUENCE [LARGE SCALE GENOMIC DNA]</scope>
</reference>
<reference evidence="5 6" key="2">
    <citation type="submission" date="2025-04" db="UniProtKB">
        <authorList>
            <consortium name="RefSeq"/>
        </authorList>
    </citation>
    <scope>IDENTIFICATION</scope>
    <source>
        <tissue evidence="5 6">Leaves</tissue>
    </source>
</reference>
<keyword evidence="2" id="KW-0806">Transcription termination</keyword>
<name>A0A6P6UU86_COFAR</name>
<dbReference type="FunFam" id="1.25.70.10:FF:000001">
    <property type="entry name" value="Mitochondrial transcription termination factor-like"/>
    <property type="match status" value="1"/>
</dbReference>
<dbReference type="InterPro" id="IPR038538">
    <property type="entry name" value="MTERF_sf"/>
</dbReference>
<evidence type="ECO:0000256" key="2">
    <source>
        <dbReference type="ARBA" id="ARBA00022472"/>
    </source>
</evidence>
<keyword evidence="2" id="KW-0805">Transcription regulation</keyword>
<dbReference type="InterPro" id="IPR003690">
    <property type="entry name" value="MTERF"/>
</dbReference>
<dbReference type="RefSeq" id="XP_071925509.1">
    <property type="nucleotide sequence ID" value="XM_072069408.1"/>
</dbReference>
<evidence type="ECO:0000256" key="1">
    <source>
        <dbReference type="ARBA" id="ARBA00007692"/>
    </source>
</evidence>
<comment type="similarity">
    <text evidence="1">Belongs to the mTERF family.</text>
</comment>
<dbReference type="PANTHER" id="PTHR13068">
    <property type="entry name" value="CGI-12 PROTEIN-RELATED"/>
    <property type="match status" value="1"/>
</dbReference>
<proteinExistence type="inferred from homology"/>
<keyword evidence="2" id="KW-0804">Transcription</keyword>